<feature type="domain" description="F-box" evidence="1">
    <location>
        <begin position="1"/>
        <end position="51"/>
    </location>
</feature>
<name>A0A6J1WBK4_GALME</name>
<evidence type="ECO:0000313" key="3">
    <source>
        <dbReference type="RefSeq" id="XP_026750780.2"/>
    </source>
</evidence>
<keyword evidence="2" id="KW-1185">Reference proteome</keyword>
<dbReference type="PANTHER" id="PTHR13318:SF95">
    <property type="entry name" value="F-BOX PROTEIN YLR352W"/>
    <property type="match status" value="1"/>
</dbReference>
<organism evidence="2 3">
    <name type="scientific">Galleria mellonella</name>
    <name type="common">Greater wax moth</name>
    <dbReference type="NCBI Taxonomy" id="7137"/>
    <lineage>
        <taxon>Eukaryota</taxon>
        <taxon>Metazoa</taxon>
        <taxon>Ecdysozoa</taxon>
        <taxon>Arthropoda</taxon>
        <taxon>Hexapoda</taxon>
        <taxon>Insecta</taxon>
        <taxon>Pterygota</taxon>
        <taxon>Neoptera</taxon>
        <taxon>Endopterygota</taxon>
        <taxon>Lepidoptera</taxon>
        <taxon>Glossata</taxon>
        <taxon>Ditrysia</taxon>
        <taxon>Pyraloidea</taxon>
        <taxon>Pyralidae</taxon>
        <taxon>Galleriinae</taxon>
        <taxon>Galleria</taxon>
    </lineage>
</organism>
<dbReference type="AlphaFoldDB" id="A0A6J1WBK4"/>
<dbReference type="GO" id="GO:0031146">
    <property type="term" value="P:SCF-dependent proteasomal ubiquitin-dependent protein catabolic process"/>
    <property type="evidence" value="ECO:0007669"/>
    <property type="project" value="TreeGrafter"/>
</dbReference>
<evidence type="ECO:0000313" key="2">
    <source>
        <dbReference type="Proteomes" id="UP001652740"/>
    </source>
</evidence>
<dbReference type="InterPro" id="IPR001810">
    <property type="entry name" value="F-box_dom"/>
</dbReference>
<dbReference type="InParanoid" id="A0A6J1WBK4"/>
<dbReference type="InterPro" id="IPR032675">
    <property type="entry name" value="LRR_dom_sf"/>
</dbReference>
<dbReference type="SUPFAM" id="SSF52047">
    <property type="entry name" value="RNI-like"/>
    <property type="match status" value="1"/>
</dbReference>
<dbReference type="Pfam" id="PF12937">
    <property type="entry name" value="F-box-like"/>
    <property type="match status" value="1"/>
</dbReference>
<proteinExistence type="predicted"/>
<dbReference type="Gene3D" id="3.80.10.10">
    <property type="entry name" value="Ribonuclease Inhibitor"/>
    <property type="match status" value="1"/>
</dbReference>
<protein>
    <submittedName>
        <fullName evidence="3">F-box/LRR-repeat protein 7-like</fullName>
    </submittedName>
</protein>
<dbReference type="Gene3D" id="1.20.1280.50">
    <property type="match status" value="1"/>
</dbReference>
<dbReference type="PANTHER" id="PTHR13318">
    <property type="entry name" value="PARTNER OF PAIRED, ISOFORM B-RELATED"/>
    <property type="match status" value="1"/>
</dbReference>
<sequence length="423" mass="48160">MENLPDEVMLMIFEHLPSRALAAAAEVCRRWNALLRRRVVEVQRQDDVKRLHRGVIALHVSGCLDSLRACLANVIDVAPHLRQLTIQATNSFGDETIAALHRLRHLDHLDVFIRNRRIEMGLLPVLMRLNSLVINETVTPGVLRALAKSERVRCIHMFGRSLYYPQRELLAVLRARQHHLTELTLRCTELTDVAYDAIGQCSNLTSLQLYSCWLMTGAGALHTTRLLKLRRLHITGARMVRTRALSVFIDQLPPHVEELCLSATWFGDDHALPLARRLPGLKVLELWRCRLTSCNILEMARALPTLYSLDLDISLTDIELLLLSDHPTITDIRCLTERRFSLYSDEARDSYSIVMEGSQGAGGRRVVRVSSAQARLARKYVRGGGEGYRATLFYYWTQDRELDPLPLKQPPGFDLDDDDFADD</sequence>
<accession>A0A6J1WBK4</accession>
<dbReference type="InterPro" id="IPR036047">
    <property type="entry name" value="F-box-like_dom_sf"/>
</dbReference>
<dbReference type="RefSeq" id="XP_026750780.2">
    <property type="nucleotide sequence ID" value="XM_026894979.2"/>
</dbReference>
<dbReference type="SUPFAM" id="SSF81383">
    <property type="entry name" value="F-box domain"/>
    <property type="match status" value="1"/>
</dbReference>
<dbReference type="GO" id="GO:0019005">
    <property type="term" value="C:SCF ubiquitin ligase complex"/>
    <property type="evidence" value="ECO:0007669"/>
    <property type="project" value="TreeGrafter"/>
</dbReference>
<gene>
    <name evidence="3" type="primary">LOC113511354</name>
</gene>
<dbReference type="PROSITE" id="PS50181">
    <property type="entry name" value="FBOX"/>
    <property type="match status" value="1"/>
</dbReference>
<dbReference type="CDD" id="cd09917">
    <property type="entry name" value="F-box_SF"/>
    <property type="match status" value="1"/>
</dbReference>
<dbReference type="SMART" id="SM00256">
    <property type="entry name" value="FBOX"/>
    <property type="match status" value="1"/>
</dbReference>
<evidence type="ECO:0000259" key="1">
    <source>
        <dbReference type="PROSITE" id="PS50181"/>
    </source>
</evidence>
<dbReference type="Proteomes" id="UP001652740">
    <property type="component" value="Unplaced"/>
</dbReference>
<dbReference type="KEGG" id="gmw:113511354"/>
<reference evidence="3" key="1">
    <citation type="submission" date="2025-08" db="UniProtKB">
        <authorList>
            <consortium name="RefSeq"/>
        </authorList>
    </citation>
    <scope>IDENTIFICATION</scope>
    <source>
        <tissue evidence="3">Whole larvae</tissue>
    </source>
</reference>
<dbReference type="GeneID" id="113511354"/>